<dbReference type="EMBL" id="JACIEU010000007">
    <property type="protein sequence ID" value="MBB4148349.1"/>
    <property type="molecule type" value="Genomic_DNA"/>
</dbReference>
<evidence type="ECO:0008006" key="3">
    <source>
        <dbReference type="Google" id="ProtNLM"/>
    </source>
</evidence>
<name>A0A7W6PVN8_9SPHN</name>
<dbReference type="NCBIfam" id="NF033521">
    <property type="entry name" value="lasso_leader_L3"/>
    <property type="match status" value="1"/>
</dbReference>
<organism evidence="1 2">
    <name type="scientific">Sphingobium scionense</name>
    <dbReference type="NCBI Taxonomy" id="1404341"/>
    <lineage>
        <taxon>Bacteria</taxon>
        <taxon>Pseudomonadati</taxon>
        <taxon>Pseudomonadota</taxon>
        <taxon>Alphaproteobacteria</taxon>
        <taxon>Sphingomonadales</taxon>
        <taxon>Sphingomonadaceae</taxon>
        <taxon>Sphingobium</taxon>
    </lineage>
</organism>
<reference evidence="1 2" key="1">
    <citation type="submission" date="2020-08" db="EMBL/GenBank/DDBJ databases">
        <title>Genomic Encyclopedia of Type Strains, Phase IV (KMG-IV): sequencing the most valuable type-strain genomes for metagenomic binning, comparative biology and taxonomic classification.</title>
        <authorList>
            <person name="Goeker M."/>
        </authorList>
    </citation>
    <scope>NUCLEOTIDE SEQUENCE [LARGE SCALE GENOMIC DNA]</scope>
    <source>
        <strain evidence="1 2">DSM 19371</strain>
    </source>
</reference>
<proteinExistence type="predicted"/>
<dbReference type="AlphaFoldDB" id="A0A7W6PVN8"/>
<evidence type="ECO:0000313" key="2">
    <source>
        <dbReference type="Proteomes" id="UP000590524"/>
    </source>
</evidence>
<dbReference type="RefSeq" id="WP_188082097.1">
    <property type="nucleotide sequence ID" value="NZ_JACIEU010000007.1"/>
</dbReference>
<protein>
    <recommendedName>
        <fullName evidence="3">Lasso RiPP family leader peptide-containing protein</fullName>
    </recommendedName>
</protein>
<accession>A0A7W6PVN8</accession>
<keyword evidence="2" id="KW-1185">Reference proteome</keyword>
<dbReference type="Proteomes" id="UP000590524">
    <property type="component" value="Unassembled WGS sequence"/>
</dbReference>
<evidence type="ECO:0000313" key="1">
    <source>
        <dbReference type="EMBL" id="MBB4148349.1"/>
    </source>
</evidence>
<comment type="caution">
    <text evidence="1">The sequence shown here is derived from an EMBL/GenBank/DDBJ whole genome shotgun (WGS) entry which is preliminary data.</text>
</comment>
<gene>
    <name evidence="1" type="ORF">GGQ90_002128</name>
</gene>
<sequence>MEKEDYESPELIELGSFEALTQGGAASGLLDAVYPVGTPSSHLLFS</sequence>